<proteinExistence type="predicted"/>
<dbReference type="EMBL" id="EF107101">
    <property type="protein sequence ID" value="ABL97279.1"/>
    <property type="molecule type" value="Genomic_DNA"/>
</dbReference>
<dbReference type="InterPro" id="IPR043129">
    <property type="entry name" value="ATPase_NBD"/>
</dbReference>
<dbReference type="AlphaFoldDB" id="A4GJI4"/>
<keyword evidence="2" id="KW-0645">Protease</keyword>
<dbReference type="Pfam" id="PF00814">
    <property type="entry name" value="TsaD"/>
    <property type="match status" value="1"/>
</dbReference>
<feature type="domain" description="Gcp-like" evidence="1">
    <location>
        <begin position="2"/>
        <end position="105"/>
    </location>
</feature>
<dbReference type="Gene3D" id="3.30.420.40">
    <property type="match status" value="1"/>
</dbReference>
<gene>
    <name evidence="2" type="ORF">ALOHA_HF1005C07.0001</name>
</gene>
<dbReference type="GO" id="GO:0008233">
    <property type="term" value="F:peptidase activity"/>
    <property type="evidence" value="ECO:0007669"/>
    <property type="project" value="UniProtKB-KW"/>
</dbReference>
<protein>
    <submittedName>
        <fullName evidence="2">Putative protease</fullName>
    </submittedName>
</protein>
<dbReference type="SUPFAM" id="SSF53067">
    <property type="entry name" value="Actin-like ATPase domain"/>
    <property type="match status" value="2"/>
</dbReference>
<dbReference type="GO" id="GO:0002949">
    <property type="term" value="P:tRNA threonylcarbamoyladenosine modification"/>
    <property type="evidence" value="ECO:0007669"/>
    <property type="project" value="InterPro"/>
</dbReference>
<evidence type="ECO:0000259" key="1">
    <source>
        <dbReference type="Pfam" id="PF00814"/>
    </source>
</evidence>
<dbReference type="CDD" id="cd24032">
    <property type="entry name" value="ASKHA_NBD_TsaB"/>
    <property type="match status" value="1"/>
</dbReference>
<sequence>MLTESNGKKGDIDLIAVSNGPGSFTGLRIGCSVAQGLAFASNIPILPISSLANLAFQANCEFKKSNIFVITNAHMKELYIGHYEFYKDQIKILKKESLINLEELSDHIDENSKETIYVGDGVGFLSKISKTNIYENLYSQANNMFGLIKIALMDKNFYLAEELSPNYLSGEDHWQKS</sequence>
<dbReference type="InterPro" id="IPR022496">
    <property type="entry name" value="T6A_TsaB"/>
</dbReference>
<evidence type="ECO:0000313" key="2">
    <source>
        <dbReference type="EMBL" id="ABL97279.1"/>
    </source>
</evidence>
<keyword evidence="2" id="KW-0378">Hydrolase</keyword>
<dbReference type="GO" id="GO:0006508">
    <property type="term" value="P:proteolysis"/>
    <property type="evidence" value="ECO:0007669"/>
    <property type="project" value="UniProtKB-KW"/>
</dbReference>
<accession>A4GJI4</accession>
<dbReference type="NCBIfam" id="TIGR03725">
    <property type="entry name" value="T6A_YeaZ"/>
    <property type="match status" value="1"/>
</dbReference>
<name>A4GJI4_9BACT</name>
<organism evidence="2">
    <name type="scientific">uncultured marine bacterium HF10_05C07</name>
    <dbReference type="NCBI Taxonomy" id="415443"/>
    <lineage>
        <taxon>Bacteria</taxon>
        <taxon>environmental samples</taxon>
    </lineage>
</organism>
<dbReference type="InterPro" id="IPR000905">
    <property type="entry name" value="Gcp-like_dom"/>
</dbReference>
<reference evidence="2" key="1">
    <citation type="journal article" date="2007" name="Environ. Microbiol.">
        <title>Proteorhodopsin photosystem gene clusters exhibit co-evolutionary trends and shared ancestry among diverse marine microbial phyla.</title>
        <authorList>
            <person name="McCarren J."/>
            <person name="Delong E.F."/>
        </authorList>
    </citation>
    <scope>NUCLEOTIDE SEQUENCE</scope>
</reference>